<dbReference type="Proteomes" id="UP000323142">
    <property type="component" value="Unassembled WGS sequence"/>
</dbReference>
<dbReference type="PANTHER" id="PTHR23427">
    <property type="entry name" value="SURFEIT LOCUS PROTEIN"/>
    <property type="match status" value="1"/>
</dbReference>
<dbReference type="RefSeq" id="WP_149822212.1">
    <property type="nucleotide sequence ID" value="NZ_VUOA01000052.1"/>
</dbReference>
<evidence type="ECO:0000256" key="2">
    <source>
        <dbReference type="ARBA" id="ARBA00007165"/>
    </source>
</evidence>
<organism evidence="7 8">
    <name type="scientific">Salinarimonas soli</name>
    <dbReference type="NCBI Taxonomy" id="1638099"/>
    <lineage>
        <taxon>Bacteria</taxon>
        <taxon>Pseudomonadati</taxon>
        <taxon>Pseudomonadota</taxon>
        <taxon>Alphaproteobacteria</taxon>
        <taxon>Hyphomicrobiales</taxon>
        <taxon>Salinarimonadaceae</taxon>
        <taxon>Salinarimonas</taxon>
    </lineage>
</organism>
<name>A0A5B2V563_9HYPH</name>
<dbReference type="GO" id="GO:0005886">
    <property type="term" value="C:plasma membrane"/>
    <property type="evidence" value="ECO:0007669"/>
    <property type="project" value="UniProtKB-SubCell"/>
</dbReference>
<dbReference type="PANTHER" id="PTHR23427:SF2">
    <property type="entry name" value="SURFEIT LOCUS PROTEIN 1"/>
    <property type="match status" value="1"/>
</dbReference>
<dbReference type="PROSITE" id="PS50895">
    <property type="entry name" value="SURF1"/>
    <property type="match status" value="1"/>
</dbReference>
<evidence type="ECO:0000313" key="8">
    <source>
        <dbReference type="Proteomes" id="UP000323142"/>
    </source>
</evidence>
<gene>
    <name evidence="7" type="ORF">F0L46_24330</name>
</gene>
<evidence type="ECO:0000256" key="1">
    <source>
        <dbReference type="ARBA" id="ARBA00004370"/>
    </source>
</evidence>
<accession>A0A5B2V563</accession>
<keyword evidence="8" id="KW-1185">Reference proteome</keyword>
<keyword evidence="4 6" id="KW-1133">Transmembrane helix</keyword>
<reference evidence="7 8" key="2">
    <citation type="submission" date="2019-09" db="EMBL/GenBank/DDBJ databases">
        <authorList>
            <person name="Jin C."/>
        </authorList>
    </citation>
    <scope>NUCLEOTIDE SEQUENCE [LARGE SCALE GENOMIC DNA]</scope>
    <source>
        <strain evidence="7 8">BN140002</strain>
    </source>
</reference>
<dbReference type="InterPro" id="IPR002994">
    <property type="entry name" value="Surf1/Shy1"/>
</dbReference>
<reference evidence="7 8" key="1">
    <citation type="submission" date="2019-09" db="EMBL/GenBank/DDBJ databases">
        <title>Salinarimonas rosea gen. nov., sp. nov., a new member of the a-2 subgroup of the Proteobacteria.</title>
        <authorList>
            <person name="Liu J."/>
        </authorList>
    </citation>
    <scope>NUCLEOTIDE SEQUENCE [LARGE SCALE GENOMIC DNA]</scope>
    <source>
        <strain evidence="7 8">BN140002</strain>
    </source>
</reference>
<keyword evidence="6" id="KW-1003">Cell membrane</keyword>
<dbReference type="Pfam" id="PF02104">
    <property type="entry name" value="SURF1"/>
    <property type="match status" value="1"/>
</dbReference>
<evidence type="ECO:0000313" key="7">
    <source>
        <dbReference type="EMBL" id="KAA2234104.1"/>
    </source>
</evidence>
<sequence>MRWRSLLLPGLVALAALAVLLGLGTWQLERLAWKNDLLARIEARAYGEPGAIPPESAWDRFSPEEDEYRRVRLTGTFLHDRETAVHGLMSASRGQPVQGYYILTPLRLPDGAIVVVNRGFVPTERRDPATRPEGQIPGETSVTGLLRRPEERTAFVPENAPAREDWFTRDPAAIAAARGLARVAPFIVDADAAPVPGGLPRGGQTVLRLVNNHLQYALTWYGIALTLLGVFAAFAWRRLRGADDAPPQAERRGA</sequence>
<comment type="caution">
    <text evidence="6">Lacks conserved residue(s) required for the propagation of feature annotation.</text>
</comment>
<comment type="caution">
    <text evidence="7">The sequence shown here is derived from an EMBL/GenBank/DDBJ whole genome shotgun (WGS) entry which is preliminary data.</text>
</comment>
<dbReference type="CDD" id="cd06662">
    <property type="entry name" value="SURF1"/>
    <property type="match status" value="1"/>
</dbReference>
<evidence type="ECO:0000256" key="3">
    <source>
        <dbReference type="ARBA" id="ARBA00022692"/>
    </source>
</evidence>
<dbReference type="AlphaFoldDB" id="A0A5B2V563"/>
<evidence type="ECO:0000256" key="5">
    <source>
        <dbReference type="ARBA" id="ARBA00023136"/>
    </source>
</evidence>
<keyword evidence="3 6" id="KW-0812">Transmembrane</keyword>
<feature type="transmembrane region" description="Helical" evidence="6">
    <location>
        <begin position="218"/>
        <end position="236"/>
    </location>
</feature>
<comment type="subcellular location">
    <subcellularLocation>
        <location evidence="6">Cell membrane</location>
        <topology evidence="6">Multi-pass membrane protein</topology>
    </subcellularLocation>
    <subcellularLocation>
        <location evidence="1">Membrane</location>
    </subcellularLocation>
</comment>
<dbReference type="EMBL" id="VUOA01000052">
    <property type="protein sequence ID" value="KAA2234104.1"/>
    <property type="molecule type" value="Genomic_DNA"/>
</dbReference>
<evidence type="ECO:0000256" key="4">
    <source>
        <dbReference type="ARBA" id="ARBA00022989"/>
    </source>
</evidence>
<proteinExistence type="inferred from homology"/>
<evidence type="ECO:0000256" key="6">
    <source>
        <dbReference type="RuleBase" id="RU363076"/>
    </source>
</evidence>
<dbReference type="InterPro" id="IPR045214">
    <property type="entry name" value="Surf1/Surf4"/>
</dbReference>
<dbReference type="OrthoDB" id="6079986at2"/>
<keyword evidence="5 6" id="KW-0472">Membrane</keyword>
<protein>
    <recommendedName>
        <fullName evidence="6">SURF1-like protein</fullName>
    </recommendedName>
</protein>
<comment type="similarity">
    <text evidence="2 6">Belongs to the SURF1 family.</text>
</comment>